<dbReference type="EMBL" id="JAOSLA010000005">
    <property type="protein sequence ID" value="MCU7237457.1"/>
    <property type="molecule type" value="Genomic_DNA"/>
</dbReference>
<organism evidence="1 2">
    <name type="scientific">Pseudomonas peradeniyensis</name>
    <dbReference type="NCBI Taxonomy" id="2745488"/>
    <lineage>
        <taxon>Bacteria</taxon>
        <taxon>Pseudomonadati</taxon>
        <taxon>Pseudomonadota</taxon>
        <taxon>Gammaproteobacteria</taxon>
        <taxon>Pseudomonadales</taxon>
        <taxon>Pseudomonadaceae</taxon>
        <taxon>Pseudomonas</taxon>
    </lineage>
</organism>
<protein>
    <submittedName>
        <fullName evidence="1">Uncharacterized protein</fullName>
    </submittedName>
</protein>
<gene>
    <name evidence="1" type="ORF">OC929_05290</name>
</gene>
<proteinExistence type="predicted"/>
<comment type="caution">
    <text evidence="1">The sequence shown here is derived from an EMBL/GenBank/DDBJ whole genome shotgun (WGS) entry which is preliminary data.</text>
</comment>
<dbReference type="RefSeq" id="WP_262950694.1">
    <property type="nucleotide sequence ID" value="NZ_JAOSLA010000005.1"/>
</dbReference>
<keyword evidence="2" id="KW-1185">Reference proteome</keyword>
<reference evidence="1" key="3">
    <citation type="journal article" date="2023" name="mSystems">
        <title>Charting the Lipopeptidome of Nonpathogenic Pseudomonas.</title>
        <authorList>
            <person name="Cesa-Luna C."/>
            <person name="Geudens N."/>
            <person name="Girard L."/>
            <person name="De Roo V."/>
            <person name="Maklad H.R."/>
            <person name="Martins J.C."/>
            <person name="Hofte M."/>
            <person name="De Mot R."/>
        </authorList>
    </citation>
    <scope>NUCLEOTIDE SEQUENCE</scope>
    <source>
        <strain evidence="1">COR51</strain>
    </source>
</reference>
<name>A0ABT2V7K3_9PSED</name>
<evidence type="ECO:0000313" key="1">
    <source>
        <dbReference type="EMBL" id="MCU7237457.1"/>
    </source>
</evidence>
<reference evidence="1" key="2">
    <citation type="submission" date="2022-09" db="EMBL/GenBank/DDBJ databases">
        <authorList>
            <person name="Cesa-Luna C."/>
            <person name="Girard L."/>
            <person name="Lood C."/>
            <person name="Hofte M."/>
            <person name="De Mot R."/>
        </authorList>
    </citation>
    <scope>NUCLEOTIDE SEQUENCE</scope>
    <source>
        <strain evidence="1">COR51</strain>
    </source>
</reference>
<evidence type="ECO:0000313" key="2">
    <source>
        <dbReference type="Proteomes" id="UP001139994"/>
    </source>
</evidence>
<reference evidence="1" key="1">
    <citation type="journal article" date="2022" name="Microbiol. Spectr.">
        <title>An Nuclear Magnetic Resonance Fingerprint Matching Approach for the Identification and Structural Re-Evaluation of Pseudomonas Lipopeptides.</title>
        <authorList>
            <person name="De Roo V."/>
            <person name="Verleysen Y."/>
            <person name="Kovacs B."/>
            <person name="De Vleeschouwer M."/>
            <person name="Muangkaew P."/>
            <person name="Girard L."/>
            <person name="Hofte M."/>
            <person name="De Mot R."/>
            <person name="Madder A."/>
            <person name="Geudens N."/>
            <person name="Martins J.C."/>
        </authorList>
    </citation>
    <scope>NUCLEOTIDE SEQUENCE</scope>
    <source>
        <strain evidence="1">COR51</strain>
    </source>
</reference>
<dbReference type="Proteomes" id="UP001139994">
    <property type="component" value="Unassembled WGS sequence"/>
</dbReference>
<accession>A0ABT2V7K3</accession>
<sequence length="124" mass="13768">MEISSITCDWASNSFTFSESVRSRRSHVILSSVGPGTNSIRCLGPFDAAHEPRRWSFRRAIHLAASLEMVHTISEGVEVPVRRWKIGPANTEAKAYEAFAEYAEPRLEADSDPDCFQVCQGLPA</sequence>